<dbReference type="InterPro" id="IPR004843">
    <property type="entry name" value="Calcineurin-like_PHP"/>
</dbReference>
<keyword evidence="3" id="KW-0378">Hydrolase</keyword>
<dbReference type="InterPro" id="IPR029052">
    <property type="entry name" value="Metallo-depent_PP-like"/>
</dbReference>
<dbReference type="STRING" id="999422.HMPREF9944_01216"/>
<comment type="caution">
    <text evidence="6">The sequence shown here is derived from an EMBL/GenBank/DDBJ whole genome shotgun (WGS) entry which is preliminary data.</text>
</comment>
<dbReference type="GO" id="GO:0009166">
    <property type="term" value="P:nucleotide catabolic process"/>
    <property type="evidence" value="ECO:0007669"/>
    <property type="project" value="InterPro"/>
</dbReference>
<dbReference type="InterPro" id="IPR006179">
    <property type="entry name" value="5_nucleotidase/apyrase"/>
</dbReference>
<dbReference type="Pfam" id="PF00149">
    <property type="entry name" value="Metallophos"/>
    <property type="match status" value="1"/>
</dbReference>
<name>H1HM22_9BACT</name>
<proteinExistence type="inferred from homology"/>
<protein>
    <recommendedName>
        <fullName evidence="8">5'-Nucleotidase C-terminal domain-containing protein</fullName>
    </recommendedName>
</protein>
<evidence type="ECO:0000256" key="1">
    <source>
        <dbReference type="ARBA" id="ARBA00006654"/>
    </source>
</evidence>
<dbReference type="PANTHER" id="PTHR11575:SF6">
    <property type="entry name" value="2',3'-CYCLIC-NUCLEOTIDE 2'-PHOSPHODIESTERASE_3'-NUCLEOTIDASE"/>
    <property type="match status" value="1"/>
</dbReference>
<dbReference type="SUPFAM" id="SSF55816">
    <property type="entry name" value="5'-nucleotidase (syn. UDP-sugar hydrolase), C-terminal domain"/>
    <property type="match status" value="1"/>
</dbReference>
<reference evidence="6 7" key="1">
    <citation type="submission" date="2011-12" db="EMBL/GenBank/DDBJ databases">
        <title>The Genome Sequence of Prevotella maculosa OT 289.</title>
        <authorList>
            <consortium name="The Broad Institute Genome Sequencing Platform"/>
            <person name="Earl A."/>
            <person name="Ward D."/>
            <person name="Feldgarden M."/>
            <person name="Gevers D."/>
            <person name="Izard J."/>
            <person name="Blanton J.M."/>
            <person name="Mathney J."/>
            <person name="Tanner A.C."/>
            <person name="Dewhirst F.E."/>
            <person name="Young S.K."/>
            <person name="Zeng Q."/>
            <person name="Gargeya S."/>
            <person name="Fitzgerald M."/>
            <person name="Haas B."/>
            <person name="Abouelleil A."/>
            <person name="Alvarado L."/>
            <person name="Arachchi H.M."/>
            <person name="Berlin A."/>
            <person name="Chapman S.B."/>
            <person name="Gearin G."/>
            <person name="Goldberg J."/>
            <person name="Griggs A."/>
            <person name="Gujja S."/>
            <person name="Hansen M."/>
            <person name="Heiman D."/>
            <person name="Howarth C."/>
            <person name="Larimer J."/>
            <person name="Lui A."/>
            <person name="MacDonald P.J.P."/>
            <person name="McCowen C."/>
            <person name="Montmayeur A."/>
            <person name="Murphy C."/>
            <person name="Neiman D."/>
            <person name="Pearson M."/>
            <person name="Priest M."/>
            <person name="Roberts A."/>
            <person name="Saif S."/>
            <person name="Shea T."/>
            <person name="Sisk P."/>
            <person name="Stolte C."/>
            <person name="Sykes S."/>
            <person name="Wortman J."/>
            <person name="Nusbaum C."/>
            <person name="Birren B."/>
        </authorList>
    </citation>
    <scope>NUCLEOTIDE SEQUENCE [LARGE SCALE GENOMIC DNA]</scope>
    <source>
        <strain evidence="6 7">OT 289</strain>
    </source>
</reference>
<dbReference type="AlphaFoldDB" id="H1HM22"/>
<dbReference type="GO" id="GO:0030288">
    <property type="term" value="C:outer membrane-bounded periplasmic space"/>
    <property type="evidence" value="ECO:0007669"/>
    <property type="project" value="TreeGrafter"/>
</dbReference>
<evidence type="ECO:0000259" key="4">
    <source>
        <dbReference type="Pfam" id="PF00149"/>
    </source>
</evidence>
<keyword evidence="3" id="KW-0547">Nucleotide-binding</keyword>
<gene>
    <name evidence="6" type="ORF">HMPREF9944_01216</name>
</gene>
<dbReference type="InterPro" id="IPR006146">
    <property type="entry name" value="5'-Nucleotdase_CS"/>
</dbReference>
<dbReference type="Gene3D" id="3.60.21.10">
    <property type="match status" value="1"/>
</dbReference>
<comment type="similarity">
    <text evidence="1 3">Belongs to the 5'-nucleotidase family.</text>
</comment>
<dbReference type="RefSeq" id="WP_008565124.1">
    <property type="nucleotide sequence ID" value="NZ_JH594502.1"/>
</dbReference>
<evidence type="ECO:0000313" key="7">
    <source>
        <dbReference type="Proteomes" id="UP000003167"/>
    </source>
</evidence>
<feature type="domain" description="5'-Nucleotidase C-terminal" evidence="5">
    <location>
        <begin position="318"/>
        <end position="485"/>
    </location>
</feature>
<dbReference type="PRINTS" id="PR01607">
    <property type="entry name" value="APYRASEFAMLY"/>
</dbReference>
<dbReference type="Gene3D" id="3.90.780.10">
    <property type="entry name" value="5'-Nucleotidase, C-terminal domain"/>
    <property type="match status" value="1"/>
</dbReference>
<keyword evidence="2" id="KW-0732">Signal</keyword>
<accession>H1HM22</accession>
<dbReference type="InterPro" id="IPR008334">
    <property type="entry name" value="5'-Nucleotdase_C"/>
</dbReference>
<dbReference type="GO" id="GO:0046872">
    <property type="term" value="F:metal ion binding"/>
    <property type="evidence" value="ECO:0007669"/>
    <property type="project" value="InterPro"/>
</dbReference>
<dbReference type="InterPro" id="IPR036907">
    <property type="entry name" value="5'-Nucleotdase_C_sf"/>
</dbReference>
<dbReference type="OrthoDB" id="9775118at2"/>
<dbReference type="PATRIC" id="fig|999422.3.peg.1255"/>
<dbReference type="HOGENOM" id="CLU_005854_4_3_10"/>
<evidence type="ECO:0000256" key="2">
    <source>
        <dbReference type="ARBA" id="ARBA00022729"/>
    </source>
</evidence>
<feature type="domain" description="Calcineurin-like phosphoesterase" evidence="4">
    <location>
        <begin position="7"/>
        <end position="235"/>
    </location>
</feature>
<dbReference type="PANTHER" id="PTHR11575">
    <property type="entry name" value="5'-NUCLEOTIDASE-RELATED"/>
    <property type="match status" value="1"/>
</dbReference>
<evidence type="ECO:0000313" key="6">
    <source>
        <dbReference type="EMBL" id="EHO70815.1"/>
    </source>
</evidence>
<dbReference type="GO" id="GO:0016788">
    <property type="term" value="F:hydrolase activity, acting on ester bonds"/>
    <property type="evidence" value="ECO:0007669"/>
    <property type="project" value="InterPro"/>
</dbReference>
<evidence type="ECO:0000256" key="3">
    <source>
        <dbReference type="RuleBase" id="RU362119"/>
    </source>
</evidence>
<dbReference type="SUPFAM" id="SSF56300">
    <property type="entry name" value="Metallo-dependent phosphatases"/>
    <property type="match status" value="1"/>
</dbReference>
<dbReference type="EMBL" id="AGEK01000023">
    <property type="protein sequence ID" value="EHO70815.1"/>
    <property type="molecule type" value="Genomic_DNA"/>
</dbReference>
<organism evidence="6 7">
    <name type="scientific">Segatella maculosa OT 289</name>
    <dbReference type="NCBI Taxonomy" id="999422"/>
    <lineage>
        <taxon>Bacteria</taxon>
        <taxon>Pseudomonadati</taxon>
        <taxon>Bacteroidota</taxon>
        <taxon>Bacteroidia</taxon>
        <taxon>Bacteroidales</taxon>
        <taxon>Prevotellaceae</taxon>
        <taxon>Segatella</taxon>
    </lineage>
</organism>
<keyword evidence="7" id="KW-1185">Reference proteome</keyword>
<dbReference type="Proteomes" id="UP000003167">
    <property type="component" value="Unassembled WGS sequence"/>
</dbReference>
<dbReference type="PROSITE" id="PS00785">
    <property type="entry name" value="5_NUCLEOTIDASE_1"/>
    <property type="match status" value="1"/>
</dbReference>
<evidence type="ECO:0000259" key="5">
    <source>
        <dbReference type="Pfam" id="PF02872"/>
    </source>
</evidence>
<sequence length="555" mass="62752">MKPFFDIKILHTTDVHGCFFPFDFIERKPCSGSMARVSSYVKRLRKKYGRRLLLVDGGDVLQGQPACYYSNYIDPSLPNVAAEVLNYMRYDVQTIGNHDIETGRAVYDKYVGEVHCEVLAANVVDTATLQSRFKPYAIREVHGTRIAFIGMLTPTIPYWLHETLWQGMTFLDIVATTRKWVAHVRQTEQADVVVGLFHSGFEGGIAGNTGNENAALETARSVAGIDLILCGHDHRLRKATVSAGGKHIDVINPSSNAHYLSESTLHMARDAHGRSRLTSIDTQLICMDNEPVDADFMRRFAPTITQVRRYADREIGSLARTLRTRDCFFGPAPFNSLIHDIQLDYTKADISLNAPLKFDVCIPKGPVRVSDLFNLYTYENQLYVLRMTGQEIRSLLELSYDQWIATMRSPRDHIMLMQQAPDGQWHWRNLAFNFDTAAGIDYEVNVARPHGSRINILRLSSGRPFADEAHYRVAMNSYRGNGGGELLTRGAGIPLAEIPSRIESISPEDQRTIIMAYIERLHTIPATTHHNWRFVPESLALPALARDRRLLFPPF</sequence>
<dbReference type="Pfam" id="PF02872">
    <property type="entry name" value="5_nucleotid_C"/>
    <property type="match status" value="1"/>
</dbReference>
<evidence type="ECO:0008006" key="8">
    <source>
        <dbReference type="Google" id="ProtNLM"/>
    </source>
</evidence>
<dbReference type="GO" id="GO:0000166">
    <property type="term" value="F:nucleotide binding"/>
    <property type="evidence" value="ECO:0007669"/>
    <property type="project" value="UniProtKB-KW"/>
</dbReference>